<dbReference type="Proteomes" id="UP000026249">
    <property type="component" value="Unassembled WGS sequence"/>
</dbReference>
<gene>
    <name evidence="2" type="ORF">ACMU_12810</name>
</gene>
<evidence type="ECO:0000313" key="2">
    <source>
        <dbReference type="EMBL" id="KAJ55568.1"/>
    </source>
</evidence>
<reference evidence="2 3" key="1">
    <citation type="submission" date="2014-03" db="EMBL/GenBank/DDBJ databases">
        <title>Draft Genome Sequence of Actibacterium mucosum KCTC 23349, a Marine Alphaproteobacterium with Complex Ionic Requirements Isolated from Mediterranean Seawater at Malvarrosa Beach, Valencia, Spain.</title>
        <authorList>
            <person name="Arahal D.R."/>
            <person name="Shao Z."/>
            <person name="Lai Q."/>
            <person name="Pujalte M.J."/>
        </authorList>
    </citation>
    <scope>NUCLEOTIDE SEQUENCE [LARGE SCALE GENOMIC DNA]</scope>
    <source>
        <strain evidence="2 3">KCTC 23349</strain>
    </source>
</reference>
<dbReference type="EMBL" id="JFKE01000004">
    <property type="protein sequence ID" value="KAJ55568.1"/>
    <property type="molecule type" value="Genomic_DNA"/>
</dbReference>
<dbReference type="AlphaFoldDB" id="A0A037ZHF4"/>
<dbReference type="RefSeq" id="WP_035259431.1">
    <property type="nucleotide sequence ID" value="NZ_JFKE01000004.1"/>
</dbReference>
<proteinExistence type="predicted"/>
<dbReference type="OrthoDB" id="7870060at2"/>
<evidence type="ECO:0008006" key="4">
    <source>
        <dbReference type="Google" id="ProtNLM"/>
    </source>
</evidence>
<sequence length="96" mass="9914">MKTFVKTTTLCLALSPLAAFAQDVEVTDDQLDSLRAAMVTAGCTIADEASATLVETTTGFNEETLSSIVAQLRVLNEIVDASDEGGITLISGACAS</sequence>
<comment type="caution">
    <text evidence="2">The sequence shown here is derived from an EMBL/GenBank/DDBJ whole genome shotgun (WGS) entry which is preliminary data.</text>
</comment>
<keyword evidence="1" id="KW-0732">Signal</keyword>
<accession>A0A037ZHF4</accession>
<organism evidence="2 3">
    <name type="scientific">Actibacterium mucosum KCTC 23349</name>
    <dbReference type="NCBI Taxonomy" id="1454373"/>
    <lineage>
        <taxon>Bacteria</taxon>
        <taxon>Pseudomonadati</taxon>
        <taxon>Pseudomonadota</taxon>
        <taxon>Alphaproteobacteria</taxon>
        <taxon>Rhodobacterales</taxon>
        <taxon>Roseobacteraceae</taxon>
        <taxon>Actibacterium</taxon>
    </lineage>
</organism>
<keyword evidence="3" id="KW-1185">Reference proteome</keyword>
<name>A0A037ZHF4_9RHOB</name>
<feature type="signal peptide" evidence="1">
    <location>
        <begin position="1"/>
        <end position="21"/>
    </location>
</feature>
<evidence type="ECO:0000256" key="1">
    <source>
        <dbReference type="SAM" id="SignalP"/>
    </source>
</evidence>
<dbReference type="STRING" id="1454373.ACMU_12810"/>
<feature type="chain" id="PRO_5001559551" description="NADH dehydrogenase" evidence="1">
    <location>
        <begin position="22"/>
        <end position="96"/>
    </location>
</feature>
<evidence type="ECO:0000313" key="3">
    <source>
        <dbReference type="Proteomes" id="UP000026249"/>
    </source>
</evidence>
<protein>
    <recommendedName>
        <fullName evidence="4">NADH dehydrogenase</fullName>
    </recommendedName>
</protein>